<organism evidence="2 3">
    <name type="scientific">Ensete ventricosum</name>
    <name type="common">Abyssinian banana</name>
    <name type="synonym">Musa ensete</name>
    <dbReference type="NCBI Taxonomy" id="4639"/>
    <lineage>
        <taxon>Eukaryota</taxon>
        <taxon>Viridiplantae</taxon>
        <taxon>Streptophyta</taxon>
        <taxon>Embryophyta</taxon>
        <taxon>Tracheophyta</taxon>
        <taxon>Spermatophyta</taxon>
        <taxon>Magnoliopsida</taxon>
        <taxon>Liliopsida</taxon>
        <taxon>Zingiberales</taxon>
        <taxon>Musaceae</taxon>
        <taxon>Ensete</taxon>
    </lineage>
</organism>
<name>A0A426ZLC1_ENSVE</name>
<evidence type="ECO:0000313" key="3">
    <source>
        <dbReference type="Proteomes" id="UP000287651"/>
    </source>
</evidence>
<feature type="compositionally biased region" description="Basic residues" evidence="1">
    <location>
        <begin position="53"/>
        <end position="74"/>
    </location>
</feature>
<evidence type="ECO:0000313" key="2">
    <source>
        <dbReference type="EMBL" id="RRT64803.1"/>
    </source>
</evidence>
<protein>
    <submittedName>
        <fullName evidence="2">Uncharacterized protein</fullName>
    </submittedName>
</protein>
<comment type="caution">
    <text evidence="2">The sequence shown here is derived from an EMBL/GenBank/DDBJ whole genome shotgun (WGS) entry which is preliminary data.</text>
</comment>
<dbReference type="AlphaFoldDB" id="A0A426ZLC1"/>
<dbReference type="Proteomes" id="UP000287651">
    <property type="component" value="Unassembled WGS sequence"/>
</dbReference>
<feature type="non-terminal residue" evidence="2">
    <location>
        <position position="101"/>
    </location>
</feature>
<sequence>MLLCLNQGFPYRAVRPIPPVHTGPTADRYADRQLPGGSTKIGHRRSIEEEKGKKKKEEKKKKKKKRRRRRRSTSRHPSDDSAQGQAVAAGGFRPQERIQGD</sequence>
<gene>
    <name evidence="2" type="ORF">B296_00041547</name>
</gene>
<accession>A0A426ZLC1</accession>
<reference evidence="2 3" key="1">
    <citation type="journal article" date="2014" name="Agronomy (Basel)">
        <title>A Draft Genome Sequence for Ensete ventricosum, the Drought-Tolerant Tree Against Hunger.</title>
        <authorList>
            <person name="Harrison J."/>
            <person name="Moore K.A."/>
            <person name="Paszkiewicz K."/>
            <person name="Jones T."/>
            <person name="Grant M."/>
            <person name="Ambacheew D."/>
            <person name="Muzemil S."/>
            <person name="Studholme D.J."/>
        </authorList>
    </citation>
    <scope>NUCLEOTIDE SEQUENCE [LARGE SCALE GENOMIC DNA]</scope>
</reference>
<proteinExistence type="predicted"/>
<evidence type="ECO:0000256" key="1">
    <source>
        <dbReference type="SAM" id="MobiDB-lite"/>
    </source>
</evidence>
<dbReference type="EMBL" id="AMZH03006049">
    <property type="protein sequence ID" value="RRT64803.1"/>
    <property type="molecule type" value="Genomic_DNA"/>
</dbReference>
<feature type="region of interest" description="Disordered" evidence="1">
    <location>
        <begin position="1"/>
        <end position="101"/>
    </location>
</feature>